<dbReference type="InParanoid" id="A0A1Y2ADR3"/>
<name>A0A1Y2ADR3_9TREE</name>
<dbReference type="FunFam" id="3.40.30.10:FF:000276">
    <property type="entry name" value="Glutaredoxin 3"/>
    <property type="match status" value="1"/>
</dbReference>
<keyword evidence="2" id="KW-0249">Electron transport</keyword>
<sequence>MSAVRRLATLSNHLVTRSLPSQFNSPVATSFKLGSALSTTTSPEMSASVKQLVDSSIADNKVVVFSKTYCPYCRRAKQILTQETDNVKIFELDEEDNGSEIQAYLKQLNGQGTVPHVYINKEFIGGCSDLQAIPTAKLKQKIAA</sequence>
<dbReference type="GO" id="GO:0005634">
    <property type="term" value="C:nucleus"/>
    <property type="evidence" value="ECO:0007669"/>
    <property type="project" value="TreeGrafter"/>
</dbReference>
<evidence type="ECO:0000256" key="1">
    <source>
        <dbReference type="ARBA" id="ARBA00022448"/>
    </source>
</evidence>
<keyword evidence="1" id="KW-0813">Transport</keyword>
<dbReference type="InterPro" id="IPR011767">
    <property type="entry name" value="GLR_AS"/>
</dbReference>
<dbReference type="PANTHER" id="PTHR45694:SF18">
    <property type="entry name" value="GLUTAREDOXIN-1-RELATED"/>
    <property type="match status" value="1"/>
</dbReference>
<dbReference type="InterPro" id="IPR011899">
    <property type="entry name" value="Glutaredoxin_euk/vir"/>
</dbReference>
<evidence type="ECO:0000313" key="7">
    <source>
        <dbReference type="Proteomes" id="UP000193986"/>
    </source>
</evidence>
<keyword evidence="4" id="KW-0676">Redox-active center</keyword>
<dbReference type="EMBL" id="MCFC01000127">
    <property type="protein sequence ID" value="ORY20708.1"/>
    <property type="molecule type" value="Genomic_DNA"/>
</dbReference>
<reference evidence="6 7" key="1">
    <citation type="submission" date="2016-07" db="EMBL/GenBank/DDBJ databases">
        <title>Pervasive Adenine N6-methylation of Active Genes in Fungi.</title>
        <authorList>
            <consortium name="DOE Joint Genome Institute"/>
            <person name="Mondo S.J."/>
            <person name="Dannebaum R.O."/>
            <person name="Kuo R.C."/>
            <person name="Labutti K."/>
            <person name="Haridas S."/>
            <person name="Kuo A."/>
            <person name="Salamov A."/>
            <person name="Ahrendt S.R."/>
            <person name="Lipzen A."/>
            <person name="Sullivan W."/>
            <person name="Andreopoulos W.B."/>
            <person name="Clum A."/>
            <person name="Lindquist E."/>
            <person name="Daum C."/>
            <person name="Ramamoorthy G.K."/>
            <person name="Gryganskyi A."/>
            <person name="Culley D."/>
            <person name="Magnuson J.K."/>
            <person name="James T.Y."/>
            <person name="O'Malley M.A."/>
            <person name="Stajich J.E."/>
            <person name="Spatafora J.W."/>
            <person name="Visel A."/>
            <person name="Grigoriev I.V."/>
        </authorList>
    </citation>
    <scope>NUCLEOTIDE SEQUENCE [LARGE SCALE GENOMIC DNA]</scope>
    <source>
        <strain evidence="6 7">68-887.2</strain>
    </source>
</reference>
<dbReference type="InterPro" id="IPR014025">
    <property type="entry name" value="Glutaredoxin_subgr"/>
</dbReference>
<dbReference type="AlphaFoldDB" id="A0A1Y2ADR3"/>
<evidence type="ECO:0000256" key="3">
    <source>
        <dbReference type="ARBA" id="ARBA00023157"/>
    </source>
</evidence>
<dbReference type="NCBIfam" id="TIGR02180">
    <property type="entry name" value="GRX_euk"/>
    <property type="match status" value="1"/>
</dbReference>
<comment type="caution">
    <text evidence="6">The sequence shown here is derived from an EMBL/GenBank/DDBJ whole genome shotgun (WGS) entry which is preliminary data.</text>
</comment>
<dbReference type="Proteomes" id="UP000193986">
    <property type="component" value="Unassembled WGS sequence"/>
</dbReference>
<organism evidence="6 7">
    <name type="scientific">Naematelia encephala</name>
    <dbReference type="NCBI Taxonomy" id="71784"/>
    <lineage>
        <taxon>Eukaryota</taxon>
        <taxon>Fungi</taxon>
        <taxon>Dikarya</taxon>
        <taxon>Basidiomycota</taxon>
        <taxon>Agaricomycotina</taxon>
        <taxon>Tremellomycetes</taxon>
        <taxon>Tremellales</taxon>
        <taxon>Naemateliaceae</taxon>
        <taxon>Naematelia</taxon>
    </lineage>
</organism>
<dbReference type="Pfam" id="PF00462">
    <property type="entry name" value="Glutaredoxin"/>
    <property type="match status" value="1"/>
</dbReference>
<dbReference type="PANTHER" id="PTHR45694">
    <property type="entry name" value="GLUTAREDOXIN 2"/>
    <property type="match status" value="1"/>
</dbReference>
<evidence type="ECO:0000256" key="2">
    <source>
        <dbReference type="ARBA" id="ARBA00022982"/>
    </source>
</evidence>
<proteinExistence type="predicted"/>
<evidence type="ECO:0000256" key="4">
    <source>
        <dbReference type="ARBA" id="ARBA00023284"/>
    </source>
</evidence>
<dbReference type="STRING" id="71784.A0A1Y2ADR3"/>
<dbReference type="GO" id="GO:0034599">
    <property type="term" value="P:cellular response to oxidative stress"/>
    <property type="evidence" value="ECO:0007669"/>
    <property type="project" value="TreeGrafter"/>
</dbReference>
<dbReference type="PRINTS" id="PR00160">
    <property type="entry name" value="GLUTAREDOXIN"/>
</dbReference>
<dbReference type="OrthoDB" id="418495at2759"/>
<dbReference type="CDD" id="cd03419">
    <property type="entry name" value="GRX_GRXh_1_2_like"/>
    <property type="match status" value="1"/>
</dbReference>
<dbReference type="SUPFAM" id="SSF52833">
    <property type="entry name" value="Thioredoxin-like"/>
    <property type="match status" value="1"/>
</dbReference>
<dbReference type="PROSITE" id="PS51354">
    <property type="entry name" value="GLUTAREDOXIN_2"/>
    <property type="match status" value="1"/>
</dbReference>
<dbReference type="InterPro" id="IPR002109">
    <property type="entry name" value="Glutaredoxin"/>
</dbReference>
<dbReference type="PROSITE" id="PS00195">
    <property type="entry name" value="GLUTAREDOXIN_1"/>
    <property type="match status" value="1"/>
</dbReference>
<dbReference type="GO" id="GO:0005737">
    <property type="term" value="C:cytoplasm"/>
    <property type="evidence" value="ECO:0007669"/>
    <property type="project" value="TreeGrafter"/>
</dbReference>
<protein>
    <submittedName>
        <fullName evidence="6">Thioredoxin-like protein</fullName>
    </submittedName>
</protein>
<dbReference type="Gene3D" id="3.40.30.10">
    <property type="entry name" value="Glutaredoxin"/>
    <property type="match status" value="1"/>
</dbReference>
<dbReference type="GO" id="GO:0015038">
    <property type="term" value="F:glutathione disulfide oxidoreductase activity"/>
    <property type="evidence" value="ECO:0007669"/>
    <property type="project" value="TreeGrafter"/>
</dbReference>
<gene>
    <name evidence="6" type="ORF">BCR39DRAFT_554901</name>
</gene>
<keyword evidence="7" id="KW-1185">Reference proteome</keyword>
<dbReference type="InterPro" id="IPR036249">
    <property type="entry name" value="Thioredoxin-like_sf"/>
</dbReference>
<keyword evidence="3" id="KW-1015">Disulfide bond</keyword>
<evidence type="ECO:0000313" key="6">
    <source>
        <dbReference type="EMBL" id="ORY20708.1"/>
    </source>
</evidence>
<evidence type="ECO:0000259" key="5">
    <source>
        <dbReference type="Pfam" id="PF00462"/>
    </source>
</evidence>
<dbReference type="FunCoup" id="A0A1Y2ADR3">
    <property type="interactions" value="215"/>
</dbReference>
<feature type="domain" description="Glutaredoxin" evidence="5">
    <location>
        <begin position="62"/>
        <end position="124"/>
    </location>
</feature>
<accession>A0A1Y2ADR3</accession>